<reference evidence="3" key="1">
    <citation type="submission" date="2025-08" db="UniProtKB">
        <authorList>
            <consortium name="Ensembl"/>
        </authorList>
    </citation>
    <scope>IDENTIFICATION</scope>
</reference>
<dbReference type="PANTHER" id="PTHR45749">
    <property type="match status" value="1"/>
</dbReference>
<dbReference type="Pfam" id="PF14291">
    <property type="entry name" value="DUF4371"/>
    <property type="match status" value="1"/>
</dbReference>
<evidence type="ECO:0000259" key="1">
    <source>
        <dbReference type="Pfam" id="PF05699"/>
    </source>
</evidence>
<dbReference type="PANTHER" id="PTHR45749:SF21">
    <property type="entry name" value="DUF4371 DOMAIN-CONTAINING PROTEIN"/>
    <property type="match status" value="1"/>
</dbReference>
<proteinExistence type="predicted"/>
<name>A0A8C5P6W8_9ANUR</name>
<organism evidence="3 4">
    <name type="scientific">Leptobrachium leishanense</name>
    <name type="common">Leishan spiny toad</name>
    <dbReference type="NCBI Taxonomy" id="445787"/>
    <lineage>
        <taxon>Eukaryota</taxon>
        <taxon>Metazoa</taxon>
        <taxon>Chordata</taxon>
        <taxon>Craniata</taxon>
        <taxon>Vertebrata</taxon>
        <taxon>Euteleostomi</taxon>
        <taxon>Amphibia</taxon>
        <taxon>Batrachia</taxon>
        <taxon>Anura</taxon>
        <taxon>Pelobatoidea</taxon>
        <taxon>Megophryidae</taxon>
        <taxon>Leptobrachium</taxon>
    </lineage>
</organism>
<reference evidence="3" key="2">
    <citation type="submission" date="2025-09" db="UniProtKB">
        <authorList>
            <consortium name="Ensembl"/>
        </authorList>
    </citation>
    <scope>IDENTIFICATION</scope>
</reference>
<sequence>HHLDTPVNDIGLYVNSSKKLTDDLRYNLLINAYKPPENYDFKKDSSGPRCFRWVWISQYSPWLSYSPHLKGAICKYCTVFPQPVHRGTQGAFITMPFTRYKDFHEGARNHILTSWHKNAQMDATHFLEIRKNPETSIVCQIDSSVKRTTGNVQSLYQFRIEAGDMVLKNHLENAPVNARYTSVRVENELIALSEEILREDIVSLVNESNGFSVIADESADISGKEQLSIAGSTTAVIKEEFLGFATLKEMDATSVANMILNTCSKFGLNLEKLYGQGYDGCSTMAGKEGGVQAIIKRKYPKAAFAHCASHKLNLVVNDLNAVTDIRNCTGTIKAIIRFFRESPKRRALIPNVPLLSETRWTAKYKSIRIFSSNFEEIFQQLSLLVTTASGKTRQDAYQLQSSSSTTSFLFCLNIIANYSSRLESVSQALQAVQLDILKVCDHVQDLLTIFRVQTMAEKLNIELSVPRQCGRQVFRFNVGCSSVEEYYRQSIYVPYLDSLIASLESRFGNENKKNFSLFSLYPKHLVKMSLEQYKCQITNISEIYSIENLEAEAMTWYEIWSPKDEQFDNGFLDLLNHTDLFPSVRQAILIALTLPVTTCTVERSFSTMRRVKTWLRSTMAVERLSGLCMMSIQRVEIEENKQQLIGKVINKFAQDPRRLQFLFRD</sequence>
<dbReference type="InterPro" id="IPR012337">
    <property type="entry name" value="RNaseH-like_sf"/>
</dbReference>
<dbReference type="Pfam" id="PF05699">
    <property type="entry name" value="Dimer_Tnp_hAT"/>
    <property type="match status" value="1"/>
</dbReference>
<dbReference type="GO" id="GO:0046983">
    <property type="term" value="F:protein dimerization activity"/>
    <property type="evidence" value="ECO:0007669"/>
    <property type="project" value="InterPro"/>
</dbReference>
<dbReference type="Ensembl" id="ENSLLET00000001318.1">
    <property type="protein sequence ID" value="ENSLLEP00000001254.1"/>
    <property type="gene ID" value="ENSLLEG00000000816.1"/>
</dbReference>
<evidence type="ECO:0000313" key="4">
    <source>
        <dbReference type="Proteomes" id="UP000694569"/>
    </source>
</evidence>
<dbReference type="GeneTree" id="ENSGT00940000162068"/>
<keyword evidence="4" id="KW-1185">Reference proteome</keyword>
<evidence type="ECO:0008006" key="5">
    <source>
        <dbReference type="Google" id="ProtNLM"/>
    </source>
</evidence>
<dbReference type="SUPFAM" id="SSF53098">
    <property type="entry name" value="Ribonuclease H-like"/>
    <property type="match status" value="1"/>
</dbReference>
<feature type="domain" description="DUF4371" evidence="2">
    <location>
        <begin position="144"/>
        <end position="287"/>
    </location>
</feature>
<dbReference type="Proteomes" id="UP000694569">
    <property type="component" value="Unplaced"/>
</dbReference>
<dbReference type="OrthoDB" id="10062065at2759"/>
<dbReference type="AlphaFoldDB" id="A0A8C5P6W8"/>
<dbReference type="InterPro" id="IPR008906">
    <property type="entry name" value="HATC_C_dom"/>
</dbReference>
<dbReference type="InterPro" id="IPR025398">
    <property type="entry name" value="DUF4371"/>
</dbReference>
<evidence type="ECO:0000313" key="3">
    <source>
        <dbReference type="Ensembl" id="ENSLLEP00000001254.1"/>
    </source>
</evidence>
<accession>A0A8C5P6W8</accession>
<feature type="domain" description="HAT C-terminal dimerisation" evidence="1">
    <location>
        <begin position="576"/>
        <end position="634"/>
    </location>
</feature>
<evidence type="ECO:0000259" key="2">
    <source>
        <dbReference type="Pfam" id="PF14291"/>
    </source>
</evidence>
<protein>
    <recommendedName>
        <fullName evidence="5">Repressor of the inhibitor of the protein kinase</fullName>
    </recommendedName>
</protein>